<gene>
    <name evidence="8" type="ORF">JAAARDRAFT_208141</name>
</gene>
<keyword evidence="3 6" id="KW-0732">Signal</keyword>
<accession>A0A067PRL7</accession>
<evidence type="ECO:0000259" key="7">
    <source>
        <dbReference type="PROSITE" id="PS52012"/>
    </source>
</evidence>
<evidence type="ECO:0000256" key="2">
    <source>
        <dbReference type="ARBA" id="ARBA00022525"/>
    </source>
</evidence>
<evidence type="ECO:0000256" key="4">
    <source>
        <dbReference type="ARBA" id="ARBA00023157"/>
    </source>
</evidence>
<feature type="signal peptide" evidence="6">
    <location>
        <begin position="1"/>
        <end position="20"/>
    </location>
</feature>
<dbReference type="EMBL" id="KL197722">
    <property type="protein sequence ID" value="KDQ56465.1"/>
    <property type="molecule type" value="Genomic_DNA"/>
</dbReference>
<dbReference type="OrthoDB" id="3267106at2759"/>
<keyword evidence="9" id="KW-1185">Reference proteome</keyword>
<evidence type="ECO:0000256" key="6">
    <source>
        <dbReference type="SAM" id="SignalP"/>
    </source>
</evidence>
<sequence>MHLTLPLSLGFLIANCLVAAQTTHTPSPSITISGGSTGISPTVSGSSTITSSVSGSVNVSASSTTTSYPSLSTVSACVSGCLAVAASAANCTSVVDVNCYCVWPNSATFQQSIVDCVTSQCITDLSTAENLSLQFCKASNATSTLTFPPLPSTTSGSSTASASSSVTSPASSISQSASATASKSAASRLEYGRSREVLLAAGAGALGLVIGAFCL</sequence>
<feature type="region of interest" description="Disordered" evidence="5">
    <location>
        <begin position="150"/>
        <end position="170"/>
    </location>
</feature>
<dbReference type="Pfam" id="PF05730">
    <property type="entry name" value="CFEM"/>
    <property type="match status" value="1"/>
</dbReference>
<evidence type="ECO:0000256" key="3">
    <source>
        <dbReference type="ARBA" id="ARBA00022729"/>
    </source>
</evidence>
<name>A0A067PRL7_9AGAM</name>
<evidence type="ECO:0000256" key="1">
    <source>
        <dbReference type="ARBA" id="ARBA00004613"/>
    </source>
</evidence>
<protein>
    <recommendedName>
        <fullName evidence="7">CFEM domain-containing protein</fullName>
    </recommendedName>
</protein>
<evidence type="ECO:0000256" key="5">
    <source>
        <dbReference type="SAM" id="MobiDB-lite"/>
    </source>
</evidence>
<dbReference type="HOGENOM" id="CLU_094660_1_0_1"/>
<comment type="subcellular location">
    <subcellularLocation>
        <location evidence="1">Secreted</location>
    </subcellularLocation>
</comment>
<reference evidence="9" key="1">
    <citation type="journal article" date="2014" name="Proc. Natl. Acad. Sci. U.S.A.">
        <title>Extensive sampling of basidiomycete genomes demonstrates inadequacy of the white-rot/brown-rot paradigm for wood decay fungi.</title>
        <authorList>
            <person name="Riley R."/>
            <person name="Salamov A.A."/>
            <person name="Brown D.W."/>
            <person name="Nagy L.G."/>
            <person name="Floudas D."/>
            <person name="Held B.W."/>
            <person name="Levasseur A."/>
            <person name="Lombard V."/>
            <person name="Morin E."/>
            <person name="Otillar R."/>
            <person name="Lindquist E.A."/>
            <person name="Sun H."/>
            <person name="LaButti K.M."/>
            <person name="Schmutz J."/>
            <person name="Jabbour D."/>
            <person name="Luo H."/>
            <person name="Baker S.E."/>
            <person name="Pisabarro A.G."/>
            <person name="Walton J.D."/>
            <person name="Blanchette R.A."/>
            <person name="Henrissat B."/>
            <person name="Martin F."/>
            <person name="Cullen D."/>
            <person name="Hibbett D.S."/>
            <person name="Grigoriev I.V."/>
        </authorList>
    </citation>
    <scope>NUCLEOTIDE SEQUENCE [LARGE SCALE GENOMIC DNA]</scope>
    <source>
        <strain evidence="9">MUCL 33604</strain>
    </source>
</reference>
<evidence type="ECO:0000313" key="8">
    <source>
        <dbReference type="EMBL" id="KDQ56465.1"/>
    </source>
</evidence>
<evidence type="ECO:0000313" key="9">
    <source>
        <dbReference type="Proteomes" id="UP000027265"/>
    </source>
</evidence>
<dbReference type="Proteomes" id="UP000027265">
    <property type="component" value="Unassembled WGS sequence"/>
</dbReference>
<feature type="chain" id="PRO_5001646961" description="CFEM domain-containing protein" evidence="6">
    <location>
        <begin position="21"/>
        <end position="215"/>
    </location>
</feature>
<dbReference type="InterPro" id="IPR008427">
    <property type="entry name" value="Extracellular_membr_CFEM_dom"/>
</dbReference>
<dbReference type="PROSITE" id="PS52012">
    <property type="entry name" value="CFEM"/>
    <property type="match status" value="1"/>
</dbReference>
<keyword evidence="2" id="KW-0964">Secreted</keyword>
<dbReference type="InParanoid" id="A0A067PRL7"/>
<feature type="domain" description="CFEM" evidence="7">
    <location>
        <begin position="49"/>
        <end position="163"/>
    </location>
</feature>
<proteinExistence type="predicted"/>
<keyword evidence="4" id="KW-1015">Disulfide bond</keyword>
<dbReference type="AlphaFoldDB" id="A0A067PRL7"/>
<organism evidence="8 9">
    <name type="scientific">Jaapia argillacea MUCL 33604</name>
    <dbReference type="NCBI Taxonomy" id="933084"/>
    <lineage>
        <taxon>Eukaryota</taxon>
        <taxon>Fungi</taxon>
        <taxon>Dikarya</taxon>
        <taxon>Basidiomycota</taxon>
        <taxon>Agaricomycotina</taxon>
        <taxon>Agaricomycetes</taxon>
        <taxon>Agaricomycetidae</taxon>
        <taxon>Jaapiales</taxon>
        <taxon>Jaapiaceae</taxon>
        <taxon>Jaapia</taxon>
    </lineage>
</organism>
<dbReference type="GO" id="GO:0005576">
    <property type="term" value="C:extracellular region"/>
    <property type="evidence" value="ECO:0007669"/>
    <property type="project" value="UniProtKB-SubCell"/>
</dbReference>